<evidence type="ECO:0000256" key="1">
    <source>
        <dbReference type="ARBA" id="ARBA00004141"/>
    </source>
</evidence>
<dbReference type="OMA" id="HKKECFI"/>
<reference evidence="9" key="1">
    <citation type="journal article" date="2020" name="PLoS Negl. Trop. Dis.">
        <title>High-quality nuclear genome for Sarcoptes scabiei-A critical resource for a neglected parasite.</title>
        <authorList>
            <person name="Korhonen P.K."/>
            <person name="Gasser R.B."/>
            <person name="Ma G."/>
            <person name="Wang T."/>
            <person name="Stroehlein A.J."/>
            <person name="Young N.D."/>
            <person name="Ang C.S."/>
            <person name="Fernando D.D."/>
            <person name="Lu H.C."/>
            <person name="Taylor S."/>
            <person name="Reynolds S.L."/>
            <person name="Mofiz E."/>
            <person name="Najaraj S.H."/>
            <person name="Gowda H."/>
            <person name="Madugundu A."/>
            <person name="Renuse S."/>
            <person name="Holt D."/>
            <person name="Pandey A."/>
            <person name="Papenfuss A.T."/>
            <person name="Fischer K."/>
        </authorList>
    </citation>
    <scope>NUCLEOTIDE SEQUENCE [LARGE SCALE GENOMIC DNA]</scope>
</reference>
<dbReference type="EMBL" id="WVUK01000062">
    <property type="protein sequence ID" value="KAF7490427.1"/>
    <property type="molecule type" value="Genomic_DNA"/>
</dbReference>
<dbReference type="SMART" id="SM01398">
    <property type="entry name" value="Cornichon"/>
    <property type="match status" value="1"/>
</dbReference>
<reference evidence="8" key="3">
    <citation type="submission" date="2022-06" db="UniProtKB">
        <authorList>
            <consortium name="EnsemblMetazoa"/>
        </authorList>
    </citation>
    <scope>IDENTIFICATION</scope>
</reference>
<comment type="similarity">
    <text evidence="2">Belongs to the cornichon family.</text>
</comment>
<dbReference type="GO" id="GO:0016192">
    <property type="term" value="P:vesicle-mediated transport"/>
    <property type="evidence" value="ECO:0007669"/>
    <property type="project" value="InterPro"/>
</dbReference>
<proteinExistence type="inferred from homology"/>
<dbReference type="EnsemblMetazoa" id="SSS_5886s_mrna">
    <property type="protein sequence ID" value="KAF7490427.1"/>
    <property type="gene ID" value="SSS_5886"/>
</dbReference>
<reference evidence="7" key="2">
    <citation type="submission" date="2020-01" db="EMBL/GenBank/DDBJ databases">
        <authorList>
            <person name="Korhonen P.K.K."/>
            <person name="Guangxu M.G."/>
            <person name="Wang T.W."/>
            <person name="Stroehlein A.J.S."/>
            <person name="Young N.D."/>
            <person name="Ang C.-S.A."/>
            <person name="Fernando D.W.F."/>
            <person name="Lu H.L."/>
            <person name="Taylor S.T."/>
            <person name="Ehtesham M.E.M."/>
            <person name="Najaraj S.H.N."/>
            <person name="Harsha G.H.G."/>
            <person name="Madugundu A.M."/>
            <person name="Renuse S.R."/>
            <person name="Holt D.H."/>
            <person name="Pandey A.P."/>
            <person name="Papenfuss A.P."/>
            <person name="Gasser R.B.G."/>
            <person name="Fischer K.F."/>
        </authorList>
    </citation>
    <scope>NUCLEOTIDE SEQUENCE</scope>
    <source>
        <strain evidence="7">SSS_KF_BRIS2020</strain>
    </source>
</reference>
<evidence type="ECO:0000313" key="8">
    <source>
        <dbReference type="EnsemblMetazoa" id="KAF7490427.1"/>
    </source>
</evidence>
<dbReference type="InterPro" id="IPR003377">
    <property type="entry name" value="Cornichon"/>
</dbReference>
<dbReference type="PANTHER" id="PTHR12290">
    <property type="entry name" value="CORNICHON-RELATED"/>
    <property type="match status" value="1"/>
</dbReference>
<feature type="transmembrane region" description="Helical" evidence="6">
    <location>
        <begin position="71"/>
        <end position="90"/>
    </location>
</feature>
<evidence type="ECO:0000256" key="2">
    <source>
        <dbReference type="ARBA" id="ARBA00010095"/>
    </source>
</evidence>
<dbReference type="Proteomes" id="UP000070412">
    <property type="component" value="Unassembled WGS sequence"/>
</dbReference>
<organism evidence="7">
    <name type="scientific">Sarcoptes scabiei</name>
    <name type="common">Itch mite</name>
    <name type="synonym">Acarus scabiei</name>
    <dbReference type="NCBI Taxonomy" id="52283"/>
    <lineage>
        <taxon>Eukaryota</taxon>
        <taxon>Metazoa</taxon>
        <taxon>Ecdysozoa</taxon>
        <taxon>Arthropoda</taxon>
        <taxon>Chelicerata</taxon>
        <taxon>Arachnida</taxon>
        <taxon>Acari</taxon>
        <taxon>Acariformes</taxon>
        <taxon>Sarcoptiformes</taxon>
        <taxon>Astigmata</taxon>
        <taxon>Psoroptidia</taxon>
        <taxon>Sarcoptoidea</taxon>
        <taxon>Sarcoptidae</taxon>
        <taxon>Sarcoptinae</taxon>
        <taxon>Sarcoptes</taxon>
    </lineage>
</organism>
<feature type="transmembrane region" description="Helical" evidence="6">
    <location>
        <begin position="7"/>
        <end position="28"/>
    </location>
</feature>
<keyword evidence="3 6" id="KW-0812">Transmembrane</keyword>
<feature type="transmembrane region" description="Helical" evidence="6">
    <location>
        <begin position="122"/>
        <end position="141"/>
    </location>
</feature>
<evidence type="ECO:0000256" key="5">
    <source>
        <dbReference type="ARBA" id="ARBA00023136"/>
    </source>
</evidence>
<dbReference type="AlphaFoldDB" id="A0A834R4W6"/>
<sequence length="144" mass="16773">MIAINVALFGFALLDTGALLFLSIYILITLSDLDCDYLNPMQCCDKLSKWIIPELIAHGTNICLILLTNRWFLLIINFFMISYLIYCFYISKPKTSISFYDPSEIHVRGNLKSHIKISFIRMVFHLVHFFIYLYLFVVSLLTQS</sequence>
<dbReference type="OrthoDB" id="8775810at2759"/>
<dbReference type="GO" id="GO:0016020">
    <property type="term" value="C:membrane"/>
    <property type="evidence" value="ECO:0007669"/>
    <property type="project" value="UniProtKB-SubCell"/>
</dbReference>
<name>A0A834R4W6_SARSC</name>
<gene>
    <name evidence="7" type="ORF">SSS_5886</name>
</gene>
<evidence type="ECO:0000256" key="4">
    <source>
        <dbReference type="ARBA" id="ARBA00022989"/>
    </source>
</evidence>
<comment type="subcellular location">
    <subcellularLocation>
        <location evidence="1">Membrane</location>
        <topology evidence="1">Multi-pass membrane protein</topology>
    </subcellularLocation>
</comment>
<keyword evidence="9" id="KW-1185">Reference proteome</keyword>
<evidence type="ECO:0000256" key="6">
    <source>
        <dbReference type="SAM" id="Phobius"/>
    </source>
</evidence>
<dbReference type="Pfam" id="PF03311">
    <property type="entry name" value="Cornichon"/>
    <property type="match status" value="1"/>
</dbReference>
<accession>A0A834R4W6</accession>
<evidence type="ECO:0000256" key="3">
    <source>
        <dbReference type="ARBA" id="ARBA00022692"/>
    </source>
</evidence>
<protein>
    <submittedName>
        <fullName evidence="7">Protein cornichon -like protein 4</fullName>
    </submittedName>
</protein>
<evidence type="ECO:0000313" key="7">
    <source>
        <dbReference type="EMBL" id="KAF7490427.1"/>
    </source>
</evidence>
<keyword evidence="4 6" id="KW-1133">Transmembrane helix</keyword>
<evidence type="ECO:0000313" key="9">
    <source>
        <dbReference type="Proteomes" id="UP000070412"/>
    </source>
</evidence>
<keyword evidence="5 6" id="KW-0472">Membrane</keyword>